<protein>
    <recommendedName>
        <fullName evidence="3">Fibronectin type-III domain-containing protein</fullName>
    </recommendedName>
</protein>
<reference evidence="1" key="1">
    <citation type="submission" date="2018-11" db="EMBL/GenBank/DDBJ databases">
        <authorList>
            <consortium name="Pathogen Informatics"/>
        </authorList>
    </citation>
    <scope>NUCLEOTIDE SEQUENCE</scope>
</reference>
<keyword evidence="2" id="KW-1185">Reference proteome</keyword>
<dbReference type="InterPro" id="IPR036116">
    <property type="entry name" value="FN3_sf"/>
</dbReference>
<proteinExistence type="predicted"/>
<dbReference type="AlphaFoldDB" id="A0A3S5BNZ9"/>
<name>A0A3S5BNZ9_9PLAT</name>
<dbReference type="InterPro" id="IPR013783">
    <property type="entry name" value="Ig-like_fold"/>
</dbReference>
<gene>
    <name evidence="1" type="ORF">PXEA_LOCUS26063</name>
</gene>
<accession>A0A3S5BNZ9</accession>
<comment type="caution">
    <text evidence="1">The sequence shown here is derived from an EMBL/GenBank/DDBJ whole genome shotgun (WGS) entry which is preliminary data.</text>
</comment>
<dbReference type="SUPFAM" id="SSF49265">
    <property type="entry name" value="Fibronectin type III"/>
    <property type="match status" value="1"/>
</dbReference>
<sequence length="235" mass="26434">MVQIRPHLEGTLLFSSQIVCATRPINYILFRPTGSRSRIGKFPESHFSGCVVEPGTGDPRWMMSFEVCFFMCLWNFVDSQTWSRFLLKQVNPFKAKMLIFSVKERAVPSQPVDLMMSSILEREVVLNWEKPLRNYASISSYMVAVYSQQSPEQIFSTVALCFAAVVSLERIWALTGTCLRSSWANLRPANLVPSDGLTTTSSLFCLQCKTDPGSRSRLEVHASVSDYATSFVGSD</sequence>
<evidence type="ECO:0000313" key="1">
    <source>
        <dbReference type="EMBL" id="VEL32623.1"/>
    </source>
</evidence>
<organism evidence="1 2">
    <name type="scientific">Protopolystoma xenopodis</name>
    <dbReference type="NCBI Taxonomy" id="117903"/>
    <lineage>
        <taxon>Eukaryota</taxon>
        <taxon>Metazoa</taxon>
        <taxon>Spiralia</taxon>
        <taxon>Lophotrochozoa</taxon>
        <taxon>Platyhelminthes</taxon>
        <taxon>Monogenea</taxon>
        <taxon>Polyopisthocotylea</taxon>
        <taxon>Polystomatidea</taxon>
        <taxon>Polystomatidae</taxon>
        <taxon>Protopolystoma</taxon>
    </lineage>
</organism>
<dbReference type="Proteomes" id="UP000784294">
    <property type="component" value="Unassembled WGS sequence"/>
</dbReference>
<dbReference type="Gene3D" id="2.60.40.10">
    <property type="entry name" value="Immunoglobulins"/>
    <property type="match status" value="1"/>
</dbReference>
<evidence type="ECO:0008006" key="3">
    <source>
        <dbReference type="Google" id="ProtNLM"/>
    </source>
</evidence>
<evidence type="ECO:0000313" key="2">
    <source>
        <dbReference type="Proteomes" id="UP000784294"/>
    </source>
</evidence>
<dbReference type="EMBL" id="CAAALY010244425">
    <property type="protein sequence ID" value="VEL32623.1"/>
    <property type="molecule type" value="Genomic_DNA"/>
</dbReference>